<evidence type="ECO:0000256" key="5">
    <source>
        <dbReference type="ARBA" id="ARBA00023136"/>
    </source>
</evidence>
<evidence type="ECO:0000256" key="4">
    <source>
        <dbReference type="ARBA" id="ARBA00022989"/>
    </source>
</evidence>
<feature type="transmembrane region" description="Helical" evidence="6">
    <location>
        <begin position="93"/>
        <end position="118"/>
    </location>
</feature>
<reference evidence="8 9" key="1">
    <citation type="submission" date="2020-10" db="EMBL/GenBank/DDBJ databases">
        <title>ChiBAC.</title>
        <authorList>
            <person name="Zenner C."/>
            <person name="Hitch T.C.A."/>
            <person name="Clavel T."/>
        </authorList>
    </citation>
    <scope>NUCLEOTIDE SEQUENCE [LARGE SCALE GENOMIC DNA]</scope>
    <source>
        <strain evidence="8 9">DSM 108706</strain>
    </source>
</reference>
<dbReference type="RefSeq" id="WP_226384660.1">
    <property type="nucleotide sequence ID" value="NZ_JADCKA010000002.1"/>
</dbReference>
<feature type="transmembrane region" description="Helical" evidence="6">
    <location>
        <begin position="147"/>
        <end position="167"/>
    </location>
</feature>
<evidence type="ECO:0000313" key="8">
    <source>
        <dbReference type="EMBL" id="MBE5034990.1"/>
    </source>
</evidence>
<keyword evidence="2 6" id="KW-1003">Cell membrane</keyword>
<dbReference type="InterPro" id="IPR015414">
    <property type="entry name" value="TMEM64"/>
</dbReference>
<evidence type="ECO:0000256" key="6">
    <source>
        <dbReference type="RuleBase" id="RU366058"/>
    </source>
</evidence>
<feature type="transmembrane region" description="Helical" evidence="6">
    <location>
        <begin position="63"/>
        <end position="81"/>
    </location>
</feature>
<protein>
    <recommendedName>
        <fullName evidence="6">TVP38/TMEM64 family membrane protein</fullName>
    </recommendedName>
</protein>
<proteinExistence type="inferred from homology"/>
<comment type="subcellular location">
    <subcellularLocation>
        <location evidence="1 6">Cell membrane</location>
        <topology evidence="1 6">Multi-pass membrane protein</topology>
    </subcellularLocation>
</comment>
<dbReference type="EMBL" id="JADCKA010000002">
    <property type="protein sequence ID" value="MBE5034990.1"/>
    <property type="molecule type" value="Genomic_DNA"/>
</dbReference>
<dbReference type="PANTHER" id="PTHR12677:SF59">
    <property type="entry name" value="GOLGI APPARATUS MEMBRANE PROTEIN TVP38-RELATED"/>
    <property type="match status" value="1"/>
</dbReference>
<comment type="similarity">
    <text evidence="6">Belongs to the TVP38/TMEM64 family.</text>
</comment>
<dbReference type="Pfam" id="PF09335">
    <property type="entry name" value="VTT_dom"/>
    <property type="match status" value="1"/>
</dbReference>
<name>A0ABR9QWR7_9FIRM</name>
<organism evidence="8 9">
    <name type="scientific">Gallibacter intestinalis</name>
    <dbReference type="NCBI Taxonomy" id="2779356"/>
    <lineage>
        <taxon>Bacteria</taxon>
        <taxon>Bacillati</taxon>
        <taxon>Bacillota</taxon>
        <taxon>Clostridia</taxon>
        <taxon>Eubacteriales</taxon>
        <taxon>Eubacteriaceae</taxon>
        <taxon>Gallibacter</taxon>
    </lineage>
</organism>
<feature type="domain" description="VTT" evidence="7">
    <location>
        <begin position="81"/>
        <end position="199"/>
    </location>
</feature>
<feature type="transmembrane region" description="Helical" evidence="6">
    <location>
        <begin position="179"/>
        <end position="197"/>
    </location>
</feature>
<evidence type="ECO:0000256" key="2">
    <source>
        <dbReference type="ARBA" id="ARBA00022475"/>
    </source>
</evidence>
<evidence type="ECO:0000313" key="9">
    <source>
        <dbReference type="Proteomes" id="UP001516588"/>
    </source>
</evidence>
<keyword evidence="9" id="KW-1185">Reference proteome</keyword>
<evidence type="ECO:0000259" key="7">
    <source>
        <dbReference type="Pfam" id="PF09335"/>
    </source>
</evidence>
<dbReference type="Proteomes" id="UP001516588">
    <property type="component" value="Unassembled WGS sequence"/>
</dbReference>
<evidence type="ECO:0000256" key="3">
    <source>
        <dbReference type="ARBA" id="ARBA00022692"/>
    </source>
</evidence>
<dbReference type="PANTHER" id="PTHR12677">
    <property type="entry name" value="GOLGI APPARATUS MEMBRANE PROTEIN TVP38-RELATED"/>
    <property type="match status" value="1"/>
</dbReference>
<keyword evidence="5 6" id="KW-0472">Membrane</keyword>
<keyword evidence="4 6" id="KW-1133">Transmembrane helix</keyword>
<feature type="transmembrane region" description="Helical" evidence="6">
    <location>
        <begin position="15"/>
        <end position="38"/>
    </location>
</feature>
<comment type="caution">
    <text evidence="8">The sequence shown here is derived from an EMBL/GenBank/DDBJ whole genome shotgun (WGS) entry which is preliminary data.</text>
</comment>
<evidence type="ECO:0000256" key="1">
    <source>
        <dbReference type="ARBA" id="ARBA00004651"/>
    </source>
</evidence>
<gene>
    <name evidence="8" type="ORF">INF20_01695</name>
</gene>
<feature type="transmembrane region" description="Helical" evidence="6">
    <location>
        <begin position="203"/>
        <end position="226"/>
    </location>
</feature>
<dbReference type="InterPro" id="IPR032816">
    <property type="entry name" value="VTT_dom"/>
</dbReference>
<accession>A0ABR9QWR7</accession>
<sequence>MSIFKNAKNSKKSKIVLAIVKFAILILILVGIPLYFYFFQKDLIDQMSSLESVQELFNANKNYTVFIIIAAQCLQIVLCFIPGQWIQIASGYFFSVPISLVLALVGAFIGSVITYYLAKLLGHDAMHLFFGEERIRDMIHKLNSKKAVIIIFLIFLIPGIPKDLCNYAAGLSEMKLKPFLIVSLIGRTPAMLGSIVIGRQLYLGGYGIAIAVAVFAVIACILGIIYRHKLNLFLDRMYDKYIGEGEEENE</sequence>
<keyword evidence="3 6" id="KW-0812">Transmembrane</keyword>